<dbReference type="OrthoDB" id="5864341at2759"/>
<organism evidence="1 2">
    <name type="scientific">Pristionchus pacificus</name>
    <name type="common">Parasitic nematode worm</name>
    <dbReference type="NCBI Taxonomy" id="54126"/>
    <lineage>
        <taxon>Eukaryota</taxon>
        <taxon>Metazoa</taxon>
        <taxon>Ecdysozoa</taxon>
        <taxon>Nematoda</taxon>
        <taxon>Chromadorea</taxon>
        <taxon>Rhabditida</taxon>
        <taxon>Rhabditina</taxon>
        <taxon>Diplogasteromorpha</taxon>
        <taxon>Diplogasteroidea</taxon>
        <taxon>Neodiplogasteridae</taxon>
        <taxon>Pristionchus</taxon>
    </lineage>
</organism>
<reference evidence="1" key="2">
    <citation type="submission" date="2022-06" db="UniProtKB">
        <authorList>
            <consortium name="EnsemblMetazoa"/>
        </authorList>
    </citation>
    <scope>IDENTIFICATION</scope>
    <source>
        <strain evidence="1">PS312</strain>
    </source>
</reference>
<evidence type="ECO:0000313" key="2">
    <source>
        <dbReference type="Proteomes" id="UP000005239"/>
    </source>
</evidence>
<gene>
    <name evidence="1" type="primary">WBGene00098212</name>
</gene>
<proteinExistence type="predicted"/>
<dbReference type="Proteomes" id="UP000005239">
    <property type="component" value="Unassembled WGS sequence"/>
</dbReference>
<dbReference type="EnsemblMetazoa" id="PPA08658.1">
    <property type="protein sequence ID" value="PPA08658.1"/>
    <property type="gene ID" value="WBGene00098212"/>
</dbReference>
<keyword evidence="2" id="KW-1185">Reference proteome</keyword>
<accession>A0A8R1U801</accession>
<evidence type="ECO:0000313" key="1">
    <source>
        <dbReference type="EnsemblMetazoa" id="PPA08658.1"/>
    </source>
</evidence>
<sequence>GKKEDIVIETPYSCVCPTCWDDLPQLSGAIDWITVETAGCGGVDERALRTKLAAWSTEECGSSVHCGIRLPIAPEQILLGRLSCNATTGIGAISLVLLAGSERKSLIDQASLLPAPLLGAILQSREHLLAIALRAHLTTVQITQRSATVPRRTSPSTTPRTTPRITTVQTTVAVTSSTVVTVVETRLFFIPTSAIGIALAVGCFALAILALVIYSVWGRIEWKRLAEGRWKRRVYRKVPDVMFRSADEMHTVIPHSTSSHSTAHLIRY</sequence>
<accession>A0A2A6C675</accession>
<name>A0A2A6C675_PRIPA</name>
<protein>
    <submittedName>
        <fullName evidence="1">Uncharacterized protein</fullName>
    </submittedName>
</protein>
<reference evidence="2" key="1">
    <citation type="journal article" date="2008" name="Nat. Genet.">
        <title>The Pristionchus pacificus genome provides a unique perspective on nematode lifestyle and parasitism.</title>
        <authorList>
            <person name="Dieterich C."/>
            <person name="Clifton S.W."/>
            <person name="Schuster L.N."/>
            <person name="Chinwalla A."/>
            <person name="Delehaunty K."/>
            <person name="Dinkelacker I."/>
            <person name="Fulton L."/>
            <person name="Fulton R."/>
            <person name="Godfrey J."/>
            <person name="Minx P."/>
            <person name="Mitreva M."/>
            <person name="Roeseler W."/>
            <person name="Tian H."/>
            <person name="Witte H."/>
            <person name="Yang S.P."/>
            <person name="Wilson R.K."/>
            <person name="Sommer R.J."/>
        </authorList>
    </citation>
    <scope>NUCLEOTIDE SEQUENCE [LARGE SCALE GENOMIC DNA]</scope>
    <source>
        <strain evidence="2">PS312</strain>
    </source>
</reference>
<dbReference type="AlphaFoldDB" id="A0A2A6C675"/>